<comment type="caution">
    <text evidence="2">The sequence shown here is derived from an EMBL/GenBank/DDBJ whole genome shotgun (WGS) entry which is preliminary data.</text>
</comment>
<evidence type="ECO:0008006" key="4">
    <source>
        <dbReference type="Google" id="ProtNLM"/>
    </source>
</evidence>
<dbReference type="EMBL" id="JAVHNQ010000002">
    <property type="protein sequence ID" value="KAK6355527.1"/>
    <property type="molecule type" value="Genomic_DNA"/>
</dbReference>
<accession>A0AAV9VA03</accession>
<feature type="compositionally biased region" description="Polar residues" evidence="1">
    <location>
        <begin position="1"/>
        <end position="10"/>
    </location>
</feature>
<protein>
    <recommendedName>
        <fullName evidence="4">Clr5 domain-containing protein</fullName>
    </recommendedName>
</protein>
<feature type="region of interest" description="Disordered" evidence="1">
    <location>
        <begin position="1"/>
        <end position="29"/>
    </location>
</feature>
<proteinExistence type="predicted"/>
<evidence type="ECO:0000313" key="3">
    <source>
        <dbReference type="Proteomes" id="UP001375240"/>
    </source>
</evidence>
<sequence>MSLPASQSEQPLYKFVESTTSNTPREYRTDSDWEPYKEYILERHSKGTKKPQIRRELKQLYGLSVTQNPYSGSTLSPGSATSNSLTAELPQIITSRAMTPFTDQDDIANSAELEAHPAVKEGFKNLCKQAIAAVKKLKLSQDYADKSDNPSSEYDPYLLILEVLLAVDLELWRDERTSFLISMTLAS</sequence>
<evidence type="ECO:0000313" key="2">
    <source>
        <dbReference type="EMBL" id="KAK6355527.1"/>
    </source>
</evidence>
<gene>
    <name evidence="2" type="ORF">TWF696_004626</name>
</gene>
<organism evidence="2 3">
    <name type="scientific">Orbilia brochopaga</name>
    <dbReference type="NCBI Taxonomy" id="3140254"/>
    <lineage>
        <taxon>Eukaryota</taxon>
        <taxon>Fungi</taxon>
        <taxon>Dikarya</taxon>
        <taxon>Ascomycota</taxon>
        <taxon>Pezizomycotina</taxon>
        <taxon>Orbiliomycetes</taxon>
        <taxon>Orbiliales</taxon>
        <taxon>Orbiliaceae</taxon>
        <taxon>Orbilia</taxon>
    </lineage>
</organism>
<reference evidence="2 3" key="1">
    <citation type="submission" date="2019-10" db="EMBL/GenBank/DDBJ databases">
        <authorList>
            <person name="Palmer J.M."/>
        </authorList>
    </citation>
    <scope>NUCLEOTIDE SEQUENCE [LARGE SCALE GENOMIC DNA]</scope>
    <source>
        <strain evidence="2 3">TWF696</strain>
    </source>
</reference>
<dbReference type="AlphaFoldDB" id="A0AAV9VA03"/>
<evidence type="ECO:0000256" key="1">
    <source>
        <dbReference type="SAM" id="MobiDB-lite"/>
    </source>
</evidence>
<dbReference type="Proteomes" id="UP001375240">
    <property type="component" value="Unassembled WGS sequence"/>
</dbReference>
<keyword evidence="3" id="KW-1185">Reference proteome</keyword>
<name>A0AAV9VA03_9PEZI</name>